<comment type="caution">
    <text evidence="1">The sequence shown here is derived from an EMBL/GenBank/DDBJ whole genome shotgun (WGS) entry which is preliminary data.</text>
</comment>
<dbReference type="EMBL" id="BMMW01000002">
    <property type="protein sequence ID" value="GGK53263.1"/>
    <property type="molecule type" value="Genomic_DNA"/>
</dbReference>
<accession>A0A917QJ81</accession>
<dbReference type="AlphaFoldDB" id="A0A917QJ81"/>
<dbReference type="RefSeq" id="WP_188829178.1">
    <property type="nucleotide sequence ID" value="NZ_BMMW01000002.1"/>
</dbReference>
<reference evidence="1" key="2">
    <citation type="submission" date="2020-09" db="EMBL/GenBank/DDBJ databases">
        <authorList>
            <person name="Sun Q."/>
            <person name="Zhou Y."/>
        </authorList>
    </citation>
    <scope>NUCLEOTIDE SEQUENCE</scope>
    <source>
        <strain evidence="1">CGMCC 4.7278</strain>
    </source>
</reference>
<keyword evidence="2" id="KW-1185">Reference proteome</keyword>
<name>A0A917QJ81_9NOCA</name>
<reference evidence="1" key="1">
    <citation type="journal article" date="2014" name="Int. J. Syst. Evol. Microbiol.">
        <title>Complete genome sequence of Corynebacterium casei LMG S-19264T (=DSM 44701T), isolated from a smear-ripened cheese.</title>
        <authorList>
            <consortium name="US DOE Joint Genome Institute (JGI-PGF)"/>
            <person name="Walter F."/>
            <person name="Albersmeier A."/>
            <person name="Kalinowski J."/>
            <person name="Ruckert C."/>
        </authorList>
    </citation>
    <scope>NUCLEOTIDE SEQUENCE</scope>
    <source>
        <strain evidence="1">CGMCC 4.7278</strain>
    </source>
</reference>
<protein>
    <submittedName>
        <fullName evidence="1">Uncharacterized protein</fullName>
    </submittedName>
</protein>
<evidence type="ECO:0000313" key="1">
    <source>
        <dbReference type="EMBL" id="GGK53263.1"/>
    </source>
</evidence>
<gene>
    <name evidence="1" type="ORF">GCM10011591_26330</name>
</gene>
<evidence type="ECO:0000313" key="2">
    <source>
        <dbReference type="Proteomes" id="UP000612956"/>
    </source>
</evidence>
<sequence>MADGGLYGQAEISAFNQDARDQNFTFVEADVRAVVKEIDAYIAGLQACHAAMAEGEVVSGFGTLPTGIELQLGFRKKAALSKVALEQLIQRGMELREGFFRAAKLTKDADATAAQRIQLAGASGASS</sequence>
<proteinExistence type="predicted"/>
<dbReference type="Proteomes" id="UP000612956">
    <property type="component" value="Unassembled WGS sequence"/>
</dbReference>
<organism evidence="1 2">
    <name type="scientific">Nocardia camponoti</name>
    <dbReference type="NCBI Taxonomy" id="1616106"/>
    <lineage>
        <taxon>Bacteria</taxon>
        <taxon>Bacillati</taxon>
        <taxon>Actinomycetota</taxon>
        <taxon>Actinomycetes</taxon>
        <taxon>Mycobacteriales</taxon>
        <taxon>Nocardiaceae</taxon>
        <taxon>Nocardia</taxon>
    </lineage>
</organism>